<organism evidence="4 5">
    <name type="scientific">Venenivibrio stagnispumantis</name>
    <dbReference type="NCBI Taxonomy" id="407998"/>
    <lineage>
        <taxon>Bacteria</taxon>
        <taxon>Pseudomonadati</taxon>
        <taxon>Aquificota</taxon>
        <taxon>Aquificia</taxon>
        <taxon>Aquificales</taxon>
        <taxon>Hydrogenothermaceae</taxon>
        <taxon>Venenivibrio</taxon>
    </lineage>
</organism>
<dbReference type="InterPro" id="IPR001537">
    <property type="entry name" value="SpoU_MeTrfase"/>
</dbReference>
<accession>A0AA45WL71</accession>
<evidence type="ECO:0000256" key="1">
    <source>
        <dbReference type="ARBA" id="ARBA00022603"/>
    </source>
</evidence>
<feature type="domain" description="RNA 2-O ribose methyltransferase substrate binding" evidence="3">
    <location>
        <begin position="9"/>
        <end position="82"/>
    </location>
</feature>
<dbReference type="NCBIfam" id="TIGR00186">
    <property type="entry name" value="rRNA_methyl_3"/>
    <property type="match status" value="1"/>
</dbReference>
<dbReference type="InterPro" id="IPR004441">
    <property type="entry name" value="rRNA_MeTrfase_TrmH"/>
</dbReference>
<dbReference type="PANTHER" id="PTHR46429">
    <property type="entry name" value="23S RRNA (GUANOSINE-2'-O-)-METHYLTRANSFERASE RLMB"/>
    <property type="match status" value="1"/>
</dbReference>
<dbReference type="SMART" id="SM00967">
    <property type="entry name" value="SpoU_sub_bind"/>
    <property type="match status" value="1"/>
</dbReference>
<comment type="caution">
    <text evidence="4">The sequence shown here is derived from an EMBL/GenBank/DDBJ whole genome shotgun (WGS) entry which is preliminary data.</text>
</comment>
<evidence type="ECO:0000313" key="5">
    <source>
        <dbReference type="Proteomes" id="UP001157947"/>
    </source>
</evidence>
<dbReference type="EMBL" id="FXTX01000007">
    <property type="protein sequence ID" value="SMP09917.1"/>
    <property type="molecule type" value="Genomic_DNA"/>
</dbReference>
<dbReference type="InterPro" id="IPR029026">
    <property type="entry name" value="tRNA_m1G_MTases_N"/>
</dbReference>
<dbReference type="Pfam" id="PF08032">
    <property type="entry name" value="SpoU_sub_bind"/>
    <property type="match status" value="1"/>
</dbReference>
<evidence type="ECO:0000259" key="3">
    <source>
        <dbReference type="SMART" id="SM00967"/>
    </source>
</evidence>
<gene>
    <name evidence="4" type="ORF">SAMN06264868_10737</name>
</gene>
<protein>
    <submittedName>
        <fullName evidence="4">23S rRNA (Guanosine2251-2'-O)-methyltransferase</fullName>
    </submittedName>
</protein>
<keyword evidence="2" id="KW-0808">Transferase</keyword>
<dbReference type="SUPFAM" id="SSF55315">
    <property type="entry name" value="L30e-like"/>
    <property type="match status" value="1"/>
</dbReference>
<dbReference type="CDD" id="cd18103">
    <property type="entry name" value="SpoU-like_RlmB"/>
    <property type="match status" value="1"/>
</dbReference>
<dbReference type="GO" id="GO:0006396">
    <property type="term" value="P:RNA processing"/>
    <property type="evidence" value="ECO:0007669"/>
    <property type="project" value="InterPro"/>
</dbReference>
<name>A0AA45WL71_9AQUI</name>
<reference evidence="4" key="1">
    <citation type="submission" date="2017-05" db="EMBL/GenBank/DDBJ databases">
        <authorList>
            <person name="Varghese N."/>
            <person name="Submissions S."/>
        </authorList>
    </citation>
    <scope>NUCLEOTIDE SEQUENCE</scope>
    <source>
        <strain evidence="4">DSM 18763</strain>
    </source>
</reference>
<dbReference type="InterPro" id="IPR029028">
    <property type="entry name" value="Alpha/beta_knot_MTases"/>
</dbReference>
<dbReference type="Gene3D" id="3.30.1330.30">
    <property type="match status" value="1"/>
</dbReference>
<dbReference type="InterPro" id="IPR013123">
    <property type="entry name" value="SpoU_subst-bd"/>
</dbReference>
<dbReference type="PANTHER" id="PTHR46429:SF1">
    <property type="entry name" value="23S RRNA (GUANOSINE-2'-O-)-METHYLTRANSFERASE RLMB"/>
    <property type="match status" value="1"/>
</dbReference>
<dbReference type="RefSeq" id="WP_265134682.1">
    <property type="nucleotide sequence ID" value="NZ_FXTX01000007.1"/>
</dbReference>
<evidence type="ECO:0000313" key="4">
    <source>
        <dbReference type="EMBL" id="SMP09917.1"/>
    </source>
</evidence>
<dbReference type="Pfam" id="PF00588">
    <property type="entry name" value="SpoU_methylase"/>
    <property type="match status" value="1"/>
</dbReference>
<dbReference type="Proteomes" id="UP001157947">
    <property type="component" value="Unassembled WGS sequence"/>
</dbReference>
<dbReference type="Gene3D" id="3.40.1280.10">
    <property type="match status" value="1"/>
</dbReference>
<dbReference type="GO" id="GO:0008173">
    <property type="term" value="F:RNA methyltransferase activity"/>
    <property type="evidence" value="ECO:0007669"/>
    <property type="project" value="InterPro"/>
</dbReference>
<dbReference type="GO" id="GO:0005829">
    <property type="term" value="C:cytosol"/>
    <property type="evidence" value="ECO:0007669"/>
    <property type="project" value="TreeGrafter"/>
</dbReference>
<dbReference type="GO" id="GO:0032259">
    <property type="term" value="P:methylation"/>
    <property type="evidence" value="ECO:0007669"/>
    <property type="project" value="UniProtKB-KW"/>
</dbReference>
<keyword evidence="1" id="KW-0489">Methyltransferase</keyword>
<keyword evidence="5" id="KW-1185">Reference proteome</keyword>
<evidence type="ECO:0000256" key="2">
    <source>
        <dbReference type="ARBA" id="ARBA00022679"/>
    </source>
</evidence>
<dbReference type="AlphaFoldDB" id="A0AA45WL71"/>
<dbReference type="GO" id="GO:0003723">
    <property type="term" value="F:RNA binding"/>
    <property type="evidence" value="ECO:0007669"/>
    <property type="project" value="InterPro"/>
</dbReference>
<dbReference type="InterPro" id="IPR029064">
    <property type="entry name" value="Ribosomal_eL30-like_sf"/>
</dbReference>
<proteinExistence type="predicted"/>
<dbReference type="SUPFAM" id="SSF75217">
    <property type="entry name" value="alpha/beta knot"/>
    <property type="match status" value="1"/>
</dbReference>
<sequence>MDNQENKLIIWGRNPVIEALKAGRSLEKILIAHDSHPPKELLELAEKRKVKLQKVPRQKIEELAGTKKTQGVIALVSPIKYIDENKLLKKIIEENGILLVLDHITDPQNVGNIIRTAEVLGANGILLPKERSSPINEVVVKSSTGAVFHIPIAKVGSLRQTLENFKKMGGWVVVVEKGGKDIDKIKYPFPLALVVGSEGKGVSKSVIDIADIIATIPMKGKVTSLNVSSATAIALWEAIKQKI</sequence>